<dbReference type="InterPro" id="IPR016162">
    <property type="entry name" value="Ald_DH_N"/>
</dbReference>
<gene>
    <name evidence="6" type="ORF">B1s21122_06060</name>
</gene>
<protein>
    <submittedName>
        <fullName evidence="6">Succinate-semialdehyde dehydrogenase / glutarate-semialdehyde dehydrogenase</fullName>
    </submittedName>
</protein>
<organism evidence="6 7">
    <name type="scientific">Candidatus Nanopelagicus limnae</name>
    <dbReference type="NCBI Taxonomy" id="1884634"/>
    <lineage>
        <taxon>Bacteria</taxon>
        <taxon>Bacillati</taxon>
        <taxon>Actinomycetota</taxon>
        <taxon>Actinomycetes</taxon>
        <taxon>Candidatus Nanopelagicales</taxon>
        <taxon>Candidatus Nanopelagicaceae</taxon>
        <taxon>Candidatus Nanopelagicus</taxon>
    </lineage>
</organism>
<evidence type="ECO:0000256" key="3">
    <source>
        <dbReference type="PROSITE-ProRule" id="PRU10007"/>
    </source>
</evidence>
<keyword evidence="2 4" id="KW-0560">Oxidoreductase</keyword>
<dbReference type="InterPro" id="IPR016163">
    <property type="entry name" value="Ald_DH_C"/>
</dbReference>
<dbReference type="Proteomes" id="UP000217153">
    <property type="component" value="Chromosome"/>
</dbReference>
<name>A0A249JZ90_9ACTN</name>
<dbReference type="GO" id="GO:0009450">
    <property type="term" value="P:gamma-aminobutyric acid catabolic process"/>
    <property type="evidence" value="ECO:0007669"/>
    <property type="project" value="TreeGrafter"/>
</dbReference>
<dbReference type="PANTHER" id="PTHR43353:SF5">
    <property type="entry name" value="SUCCINATE-SEMIALDEHYDE DEHYDROGENASE, MITOCHONDRIAL"/>
    <property type="match status" value="1"/>
</dbReference>
<dbReference type="OrthoDB" id="6882680at2"/>
<dbReference type="RefSeq" id="WP_095681173.1">
    <property type="nucleotide sequence ID" value="NZ_CP016768.2"/>
</dbReference>
<dbReference type="SUPFAM" id="SSF53720">
    <property type="entry name" value="ALDH-like"/>
    <property type="match status" value="1"/>
</dbReference>
<dbReference type="PANTHER" id="PTHR43353">
    <property type="entry name" value="SUCCINATE-SEMIALDEHYDE DEHYDROGENASE, MITOCHONDRIAL"/>
    <property type="match status" value="1"/>
</dbReference>
<dbReference type="Gene3D" id="3.40.309.10">
    <property type="entry name" value="Aldehyde Dehydrogenase, Chain A, domain 2"/>
    <property type="match status" value="1"/>
</dbReference>
<dbReference type="FunFam" id="3.40.605.10:FF:000026">
    <property type="entry name" value="Aldehyde dehydrogenase, putative"/>
    <property type="match status" value="1"/>
</dbReference>
<dbReference type="KEGG" id="abam:B1s21122_06060"/>
<evidence type="ECO:0000259" key="5">
    <source>
        <dbReference type="Pfam" id="PF00171"/>
    </source>
</evidence>
<evidence type="ECO:0000313" key="6">
    <source>
        <dbReference type="EMBL" id="ASY09868.1"/>
    </source>
</evidence>
<proteinExistence type="inferred from homology"/>
<evidence type="ECO:0000256" key="4">
    <source>
        <dbReference type="RuleBase" id="RU003345"/>
    </source>
</evidence>
<evidence type="ECO:0000256" key="1">
    <source>
        <dbReference type="ARBA" id="ARBA00009986"/>
    </source>
</evidence>
<evidence type="ECO:0000256" key="2">
    <source>
        <dbReference type="ARBA" id="ARBA00023002"/>
    </source>
</evidence>
<accession>A0A249JZ90</accession>
<dbReference type="InterPro" id="IPR015590">
    <property type="entry name" value="Aldehyde_DH_dom"/>
</dbReference>
<dbReference type="InterPro" id="IPR050740">
    <property type="entry name" value="Aldehyde_DH_Superfamily"/>
</dbReference>
<dbReference type="Pfam" id="PF00171">
    <property type="entry name" value="Aldedh"/>
    <property type="match status" value="1"/>
</dbReference>
<feature type="domain" description="Aldehyde dehydrogenase" evidence="5">
    <location>
        <begin position="17"/>
        <end position="474"/>
    </location>
</feature>
<feature type="active site" evidence="3">
    <location>
        <position position="252"/>
    </location>
</feature>
<sequence>MLIFMQLSTQLYIDGKWVNGASTMPVTDPSDESVIANVQISSEEQCIEAVDAAHRAFKGWAKTAPRVRGEILRKAFEIMVAEADRLAEIISRENGKVLSDAKGEVLYAAEFFRWFSEETVRINGEFRTSPSGDKRIIVTKQPIGVSLLITPWNFPAAMATRKIGPALAAGCTVILKPAGETPLTALAIIEILERAGVPAGVVNLILPSPTGPAIAKILKDPRVVNLSFTGSTEVGRILLKEAADRVIRCSMELGGNAPFLVLSDANVDDAVAGALLAKMRNGGAACTAANRFYVAKEIANDFTEKLTKAMGGLKMAPGTSSGAQLGASVSVKERNKIAELVDSSVAAGGDVKTGGKSPVGAGAFYPATVLSVKNDNPILAQEIFGPVAPIVVTNSDEEAIELANATEFGLIAYVYSSDLKRAMKVAESLESGMVAINKGVISDPAAPFGGFKQSGLGREGGFAGIEEFLETKYIGVEI</sequence>
<dbReference type="Gene3D" id="3.40.605.10">
    <property type="entry name" value="Aldehyde Dehydrogenase, Chain A, domain 1"/>
    <property type="match status" value="1"/>
</dbReference>
<comment type="similarity">
    <text evidence="1 4">Belongs to the aldehyde dehydrogenase family.</text>
</comment>
<dbReference type="CDD" id="cd07103">
    <property type="entry name" value="ALDH_F5_SSADH_GabD"/>
    <property type="match status" value="1"/>
</dbReference>
<reference evidence="7" key="1">
    <citation type="submission" date="2016-10" db="EMBL/GenBank/DDBJ databases">
        <title>High microdiversification within the ubiquitous acI lineage of Actinobacteria.</title>
        <authorList>
            <person name="Neuenschwander S.M."/>
            <person name="Salcher M."/>
            <person name="Ghai R."/>
            <person name="Pernthaler J."/>
        </authorList>
    </citation>
    <scope>NUCLEOTIDE SEQUENCE [LARGE SCALE GENOMIC DNA]</scope>
</reference>
<dbReference type="FunFam" id="3.40.605.10:FF:000005">
    <property type="entry name" value="Succinate-semialdehyde dehydrogenase I"/>
    <property type="match status" value="1"/>
</dbReference>
<dbReference type="EMBL" id="CP016768">
    <property type="protein sequence ID" value="ASY09868.1"/>
    <property type="molecule type" value="Genomic_DNA"/>
</dbReference>
<evidence type="ECO:0000313" key="7">
    <source>
        <dbReference type="Proteomes" id="UP000217153"/>
    </source>
</evidence>
<dbReference type="PROSITE" id="PS00687">
    <property type="entry name" value="ALDEHYDE_DEHYDR_GLU"/>
    <property type="match status" value="1"/>
</dbReference>
<dbReference type="AlphaFoldDB" id="A0A249JZ90"/>
<dbReference type="InterPro" id="IPR016161">
    <property type="entry name" value="Ald_DH/histidinol_DH"/>
</dbReference>
<dbReference type="InterPro" id="IPR029510">
    <property type="entry name" value="Ald_DH_CS_GLU"/>
</dbReference>
<dbReference type="GO" id="GO:0004777">
    <property type="term" value="F:succinate-semialdehyde dehydrogenase (NAD+) activity"/>
    <property type="evidence" value="ECO:0007669"/>
    <property type="project" value="TreeGrafter"/>
</dbReference>
<keyword evidence="7" id="KW-1185">Reference proteome</keyword>